<reference evidence="7" key="1">
    <citation type="submission" date="2023-05" db="EMBL/GenBank/DDBJ databases">
        <title>Nepenthes gracilis genome sequencing.</title>
        <authorList>
            <person name="Fukushima K."/>
        </authorList>
    </citation>
    <scope>NUCLEOTIDE SEQUENCE</scope>
    <source>
        <strain evidence="7">SING2019-196</strain>
    </source>
</reference>
<comment type="caution">
    <text evidence="7">The sequence shown here is derived from an EMBL/GenBank/DDBJ whole genome shotgun (WGS) entry which is preliminary data.</text>
</comment>
<dbReference type="GO" id="GO:0008422">
    <property type="term" value="F:beta-glucosidase activity"/>
    <property type="evidence" value="ECO:0007669"/>
    <property type="project" value="TreeGrafter"/>
</dbReference>
<accession>A0AAD3XTF9</accession>
<dbReference type="PRINTS" id="PR00131">
    <property type="entry name" value="GLHYDRLASE1"/>
</dbReference>
<evidence type="ECO:0000256" key="4">
    <source>
        <dbReference type="PROSITE-ProRule" id="PRU10055"/>
    </source>
</evidence>
<evidence type="ECO:0000256" key="2">
    <source>
        <dbReference type="ARBA" id="ARBA00022801"/>
    </source>
</evidence>
<dbReference type="EMBL" id="BSYO01000015">
    <property type="protein sequence ID" value="GMH15691.1"/>
    <property type="molecule type" value="Genomic_DNA"/>
</dbReference>
<protein>
    <submittedName>
        <fullName evidence="7">Uncharacterized protein</fullName>
    </submittedName>
</protein>
<proteinExistence type="inferred from homology"/>
<sequence length="502" mass="57272">MAGSSLASPFTRESFPEGFIFGAGSAAYQYEGAADEDGKGPSIWDKFTADYPGKIVDHSNGDVANDLYHRFRDDVKLMKEMGLDSFRFSMSWSRILPKGKMSGGVNEMGVQFYNNLIDELLATGIEPFVTLFHWDTPQALEDEYGGFLSPKIMDDYLDYADLCFREFGDRVKYWATLNEPNFFSKFGYAYGYDAPGRCSEYIGNCSSGNSATEPYKVTHNLLLSHAAAFHLYKQRYQASQKGMIGLSVSSNWFIPINHTSSSFEAASRIFDFEIGWILHPIVFGTYPATMRSIVGSRLPTFTAEQSLMLKHSYDFIGFNHYTTSYAADDPSSSSVNLSYTTDSHVTVTHEKDGVPLGEPTELSWLYIYPNGIRDLVRYVNRKYNNPSIIITENGLGGSNNDSKSLKDAIQDYMRIKYHRSYLSELLKAIKEGVDVKGYFAWSLFDDFEWYDGYTYRFGLHFIDYKNNLTRYPKYSALWFKQFLQQRNISDESNVYNHLYSSI</sequence>
<dbReference type="SUPFAM" id="SSF51445">
    <property type="entry name" value="(Trans)glycosidases"/>
    <property type="match status" value="1"/>
</dbReference>
<dbReference type="PANTHER" id="PTHR10353">
    <property type="entry name" value="GLYCOSYL HYDROLASE"/>
    <property type="match status" value="1"/>
</dbReference>
<keyword evidence="3 6" id="KW-0326">Glycosidase</keyword>
<dbReference type="GO" id="GO:0005975">
    <property type="term" value="P:carbohydrate metabolic process"/>
    <property type="evidence" value="ECO:0007669"/>
    <property type="project" value="InterPro"/>
</dbReference>
<keyword evidence="2 6" id="KW-0378">Hydrolase</keyword>
<evidence type="ECO:0000313" key="8">
    <source>
        <dbReference type="Proteomes" id="UP001279734"/>
    </source>
</evidence>
<organism evidence="7 8">
    <name type="scientific">Nepenthes gracilis</name>
    <name type="common">Slender pitcher plant</name>
    <dbReference type="NCBI Taxonomy" id="150966"/>
    <lineage>
        <taxon>Eukaryota</taxon>
        <taxon>Viridiplantae</taxon>
        <taxon>Streptophyta</taxon>
        <taxon>Embryophyta</taxon>
        <taxon>Tracheophyta</taxon>
        <taxon>Spermatophyta</taxon>
        <taxon>Magnoliopsida</taxon>
        <taxon>eudicotyledons</taxon>
        <taxon>Gunneridae</taxon>
        <taxon>Pentapetalae</taxon>
        <taxon>Caryophyllales</taxon>
        <taxon>Nepenthaceae</taxon>
        <taxon>Nepenthes</taxon>
    </lineage>
</organism>
<evidence type="ECO:0000256" key="5">
    <source>
        <dbReference type="RuleBase" id="RU003690"/>
    </source>
</evidence>
<dbReference type="PROSITE" id="PS00572">
    <property type="entry name" value="GLYCOSYL_HYDROL_F1_1"/>
    <property type="match status" value="1"/>
</dbReference>
<comment type="similarity">
    <text evidence="1 5">Belongs to the glycosyl hydrolase 1 family.</text>
</comment>
<feature type="active site" description="Nucleophile" evidence="4">
    <location>
        <position position="392"/>
    </location>
</feature>
<keyword evidence="8" id="KW-1185">Reference proteome</keyword>
<name>A0AAD3XTF9_NEPGR</name>
<dbReference type="InterPro" id="IPR017853">
    <property type="entry name" value="GH"/>
</dbReference>
<evidence type="ECO:0000256" key="6">
    <source>
        <dbReference type="RuleBase" id="RU004468"/>
    </source>
</evidence>
<dbReference type="InterPro" id="IPR033132">
    <property type="entry name" value="GH_1_N_CS"/>
</dbReference>
<dbReference type="Gene3D" id="3.20.20.80">
    <property type="entry name" value="Glycosidases"/>
    <property type="match status" value="1"/>
</dbReference>
<evidence type="ECO:0000256" key="3">
    <source>
        <dbReference type="ARBA" id="ARBA00023295"/>
    </source>
</evidence>
<dbReference type="PROSITE" id="PS00653">
    <property type="entry name" value="GLYCOSYL_HYDROL_F1_2"/>
    <property type="match status" value="1"/>
</dbReference>
<evidence type="ECO:0000256" key="1">
    <source>
        <dbReference type="ARBA" id="ARBA00010838"/>
    </source>
</evidence>
<dbReference type="AlphaFoldDB" id="A0AAD3XTF9"/>
<evidence type="ECO:0000313" key="7">
    <source>
        <dbReference type="EMBL" id="GMH15691.1"/>
    </source>
</evidence>
<dbReference type="PANTHER" id="PTHR10353:SF297">
    <property type="entry name" value="VICIANIN HYDROLASE-LIKE"/>
    <property type="match status" value="1"/>
</dbReference>
<dbReference type="InterPro" id="IPR001360">
    <property type="entry name" value="Glyco_hydro_1"/>
</dbReference>
<dbReference type="Pfam" id="PF00232">
    <property type="entry name" value="Glyco_hydro_1"/>
    <property type="match status" value="1"/>
</dbReference>
<dbReference type="InterPro" id="IPR018120">
    <property type="entry name" value="Glyco_hydro_1_AS"/>
</dbReference>
<dbReference type="Proteomes" id="UP001279734">
    <property type="component" value="Unassembled WGS sequence"/>
</dbReference>
<gene>
    <name evidence="7" type="ORF">Nepgr_017532</name>
</gene>
<dbReference type="FunFam" id="3.20.20.80:FF:000020">
    <property type="entry name" value="Beta-glucosidase 12"/>
    <property type="match status" value="1"/>
</dbReference>